<sequence>MPKVEESLNVRAQADEQSDIVGKLYKGSVADIVENDGTWAHIKSGNVDGYVNVSYCVTGTDALSYAYDTCGEIATVNTDGLRVRETADTNSKALEVADQGKTYQVDRAAQAPDGWIAVVSDSQTGYIAADYATRSLNTRVGITIEEEQAQIAAQKEAERKAAEEKAAKEAAKAAKESKKTETTQGEAVSAGADDLTLLAAIIECEAGGESYECQLAVGAAVINRVKSSSYPNSISGVIYQKGQFGPASSGKLARKLSGRISSSCYSAAQEAMSGVDNTGGCTSFNDHGSGISIGNMKFR</sequence>
<dbReference type="Pfam" id="PF07486">
    <property type="entry name" value="Hydrolase_2"/>
    <property type="match status" value="1"/>
</dbReference>
<protein>
    <submittedName>
        <fullName evidence="3">Cell Wall Hydrolase./Bacterial SH3 domain</fullName>
    </submittedName>
</protein>
<dbReference type="PANTHER" id="PTHR34408">
    <property type="entry name" value="FAMILY PROTEIN, PUTATIVE-RELATED"/>
    <property type="match status" value="1"/>
</dbReference>
<dbReference type="InterPro" id="IPR042047">
    <property type="entry name" value="SleB_dom1"/>
</dbReference>
<keyword evidence="3" id="KW-0378">Hydrolase</keyword>
<dbReference type="Gene3D" id="1.10.10.2520">
    <property type="entry name" value="Cell wall hydrolase SleB, domain 1"/>
    <property type="match status" value="1"/>
</dbReference>
<feature type="compositionally biased region" description="Basic and acidic residues" evidence="1">
    <location>
        <begin position="156"/>
        <end position="181"/>
    </location>
</feature>
<name>R6U4S6_9FIRM</name>
<dbReference type="PANTHER" id="PTHR34408:SF1">
    <property type="entry name" value="GLYCOSYL HYDROLASE FAMILY 19 DOMAIN-CONTAINING PROTEIN HI_1415"/>
    <property type="match status" value="1"/>
</dbReference>
<dbReference type="AlphaFoldDB" id="R6U4S6"/>
<evidence type="ECO:0000313" key="4">
    <source>
        <dbReference type="Proteomes" id="UP000018162"/>
    </source>
</evidence>
<dbReference type="InterPro" id="IPR011105">
    <property type="entry name" value="Cell_wall_hydrolase_SleB"/>
</dbReference>
<dbReference type="EMBL" id="CBFV010000095">
    <property type="protein sequence ID" value="CDC75111.1"/>
    <property type="molecule type" value="Genomic_DNA"/>
</dbReference>
<reference evidence="3" key="1">
    <citation type="submission" date="2012-11" db="EMBL/GenBank/DDBJ databases">
        <title>Dependencies among metagenomic species, viruses, plasmids and units of genetic variation.</title>
        <authorList>
            <person name="Nielsen H.B."/>
            <person name="Almeida M."/>
            <person name="Juncker A.S."/>
            <person name="Rasmussen S."/>
            <person name="Li J."/>
            <person name="Sunagawa S."/>
            <person name="Plichta D."/>
            <person name="Gautier L."/>
            <person name="Le Chatelier E."/>
            <person name="Peletier E."/>
            <person name="Bonde I."/>
            <person name="Nielsen T."/>
            <person name="Manichanh C."/>
            <person name="Arumugam M."/>
            <person name="Batto J."/>
            <person name="Santos M.B.Q.D."/>
            <person name="Blom N."/>
            <person name="Borruel N."/>
            <person name="Burgdorf K.S."/>
            <person name="Boumezbeur F."/>
            <person name="Casellas F."/>
            <person name="Dore J."/>
            <person name="Guarner F."/>
            <person name="Hansen T."/>
            <person name="Hildebrand F."/>
            <person name="Kaas R.S."/>
            <person name="Kennedy S."/>
            <person name="Kristiansen K."/>
            <person name="Kultima J.R."/>
            <person name="Leonard P."/>
            <person name="Levenez F."/>
            <person name="Lund O."/>
            <person name="Moumen B."/>
            <person name="Le Paslier D."/>
            <person name="Pons N."/>
            <person name="Pedersen O."/>
            <person name="Prifti E."/>
            <person name="Qin J."/>
            <person name="Raes J."/>
            <person name="Tap J."/>
            <person name="Tims S."/>
            <person name="Ussery D.W."/>
            <person name="Yamada T."/>
            <person name="MetaHit consortium"/>
            <person name="Renault P."/>
            <person name="Sicheritz-Ponten T."/>
            <person name="Bork P."/>
            <person name="Wang J."/>
            <person name="Brunak S."/>
            <person name="Ehrlich S.D."/>
        </authorList>
    </citation>
    <scope>NUCLEOTIDE SEQUENCE [LARGE SCALE GENOMIC DNA]</scope>
</reference>
<accession>R6U4S6</accession>
<gene>
    <name evidence="3" type="ORF">BN626_01976</name>
</gene>
<dbReference type="SMART" id="SM00287">
    <property type="entry name" value="SH3b"/>
    <property type="match status" value="2"/>
</dbReference>
<dbReference type="Gene3D" id="2.30.30.40">
    <property type="entry name" value="SH3 Domains"/>
    <property type="match status" value="2"/>
</dbReference>
<dbReference type="Pfam" id="PF08239">
    <property type="entry name" value="SH3_3"/>
    <property type="match status" value="1"/>
</dbReference>
<dbReference type="PROSITE" id="PS51781">
    <property type="entry name" value="SH3B"/>
    <property type="match status" value="1"/>
</dbReference>
<organism evidence="3 4">
    <name type="scientific">Agathobacter rectalis CAG:36</name>
    <dbReference type="NCBI Taxonomy" id="1263079"/>
    <lineage>
        <taxon>Bacteria</taxon>
        <taxon>Bacillati</taxon>
        <taxon>Bacillota</taxon>
        <taxon>Clostridia</taxon>
        <taxon>Lachnospirales</taxon>
        <taxon>Lachnospiraceae</taxon>
        <taxon>Agathobacter</taxon>
    </lineage>
</organism>
<dbReference type="Proteomes" id="UP000018162">
    <property type="component" value="Unassembled WGS sequence"/>
</dbReference>
<evidence type="ECO:0000256" key="1">
    <source>
        <dbReference type="SAM" id="MobiDB-lite"/>
    </source>
</evidence>
<evidence type="ECO:0000313" key="3">
    <source>
        <dbReference type="EMBL" id="CDC75111.1"/>
    </source>
</evidence>
<comment type="caution">
    <text evidence="3">The sequence shown here is derived from an EMBL/GenBank/DDBJ whole genome shotgun (WGS) entry which is preliminary data.</text>
</comment>
<proteinExistence type="predicted"/>
<evidence type="ECO:0000259" key="2">
    <source>
        <dbReference type="PROSITE" id="PS51781"/>
    </source>
</evidence>
<feature type="domain" description="SH3b" evidence="2">
    <location>
        <begin position="1"/>
        <end position="60"/>
    </location>
</feature>
<feature type="region of interest" description="Disordered" evidence="1">
    <location>
        <begin position="156"/>
        <end position="187"/>
    </location>
</feature>
<dbReference type="GO" id="GO:0016787">
    <property type="term" value="F:hydrolase activity"/>
    <property type="evidence" value="ECO:0007669"/>
    <property type="project" value="UniProtKB-KW"/>
</dbReference>
<dbReference type="InterPro" id="IPR052354">
    <property type="entry name" value="Cell_Wall_Dynamics_Protein"/>
</dbReference>
<dbReference type="InterPro" id="IPR003646">
    <property type="entry name" value="SH3-like_bac-type"/>
</dbReference>